<name>A0ABY7CD35_9BASI</name>
<evidence type="ECO:0000313" key="3">
    <source>
        <dbReference type="EMBL" id="WAQ82599.1"/>
    </source>
</evidence>
<feature type="compositionally biased region" description="Low complexity" evidence="1">
    <location>
        <begin position="34"/>
        <end position="59"/>
    </location>
</feature>
<feature type="transmembrane region" description="Helical" evidence="2">
    <location>
        <begin position="153"/>
        <end position="173"/>
    </location>
</feature>
<sequence length="214" mass="21356">MVTYPNALQPPPPGVTLPERFRPLTQVTGGSGNPGPTSTGASTGTTGSTAATRTNGTSALSLDPTTGGSAGTPAITPIDVSLPSSNNTLLVDPSASTSNSSALGAAPTNVGNHVLNNQGEVDGSAIGLGKADPQNANPPSDADDQGLSTGAKAGAIAGGLVTFFILVAIAVLAKKLHRAKASKRGPRHSTMIERQRSSSLTEHGSDYAIHPHGH</sequence>
<organism evidence="3 4">
    <name type="scientific">Puccinia triticina</name>
    <dbReference type="NCBI Taxonomy" id="208348"/>
    <lineage>
        <taxon>Eukaryota</taxon>
        <taxon>Fungi</taxon>
        <taxon>Dikarya</taxon>
        <taxon>Basidiomycota</taxon>
        <taxon>Pucciniomycotina</taxon>
        <taxon>Pucciniomycetes</taxon>
        <taxon>Pucciniales</taxon>
        <taxon>Pucciniaceae</taxon>
        <taxon>Puccinia</taxon>
    </lineage>
</organism>
<feature type="region of interest" description="Disordered" evidence="1">
    <location>
        <begin position="178"/>
        <end position="214"/>
    </location>
</feature>
<gene>
    <name evidence="3" type="ORF">PtA15_2A916</name>
</gene>
<feature type="compositionally biased region" description="Basic residues" evidence="1">
    <location>
        <begin position="178"/>
        <end position="187"/>
    </location>
</feature>
<feature type="compositionally biased region" description="Polar residues" evidence="1">
    <location>
        <begin position="109"/>
        <end position="119"/>
    </location>
</feature>
<evidence type="ECO:0000256" key="1">
    <source>
        <dbReference type="SAM" id="MobiDB-lite"/>
    </source>
</evidence>
<dbReference type="Proteomes" id="UP001164743">
    <property type="component" value="Chromosome 2A"/>
</dbReference>
<keyword evidence="4" id="KW-1185">Reference proteome</keyword>
<evidence type="ECO:0000256" key="2">
    <source>
        <dbReference type="SAM" id="Phobius"/>
    </source>
</evidence>
<proteinExistence type="predicted"/>
<keyword evidence="2" id="KW-0472">Membrane</keyword>
<dbReference type="GeneID" id="77807881"/>
<keyword evidence="2" id="KW-0812">Transmembrane</keyword>
<reference evidence="3" key="1">
    <citation type="submission" date="2022-10" db="EMBL/GenBank/DDBJ databases">
        <title>Puccinia triticina Genome sequencing and assembly.</title>
        <authorList>
            <person name="Li C."/>
        </authorList>
    </citation>
    <scope>NUCLEOTIDE SEQUENCE</scope>
    <source>
        <strain evidence="3">Pt15</strain>
    </source>
</reference>
<evidence type="ECO:0000313" key="4">
    <source>
        <dbReference type="Proteomes" id="UP001164743"/>
    </source>
</evidence>
<dbReference type="RefSeq" id="XP_053018154.1">
    <property type="nucleotide sequence ID" value="XM_053166986.1"/>
</dbReference>
<protein>
    <submittedName>
        <fullName evidence="3">Uncharacterized protein</fullName>
    </submittedName>
</protein>
<keyword evidence="2" id="KW-1133">Transmembrane helix</keyword>
<feature type="region of interest" description="Disordered" evidence="1">
    <location>
        <begin position="109"/>
        <end position="147"/>
    </location>
</feature>
<accession>A0ABY7CD35</accession>
<dbReference type="EMBL" id="CP110422">
    <property type="protein sequence ID" value="WAQ82599.1"/>
    <property type="molecule type" value="Genomic_DNA"/>
</dbReference>
<feature type="region of interest" description="Disordered" evidence="1">
    <location>
        <begin position="1"/>
        <end position="79"/>
    </location>
</feature>